<keyword evidence="3 12" id="KW-0813">Transport</keyword>
<dbReference type="PANTHER" id="PTHR11690:SF288">
    <property type="entry name" value="AMILORIDE-SENSITIVE NA+ CHANNEL-RELATED"/>
    <property type="match status" value="1"/>
</dbReference>
<comment type="caution">
    <text evidence="14">The sequence shown here is derived from an EMBL/GenBank/DDBJ whole genome shotgun (WGS) entry which is preliminary data.</text>
</comment>
<evidence type="ECO:0000256" key="10">
    <source>
        <dbReference type="ARBA" id="ARBA00023201"/>
    </source>
</evidence>
<keyword evidence="7" id="KW-0915">Sodium</keyword>
<keyword evidence="4 12" id="KW-0894">Sodium channel</keyword>
<comment type="similarity">
    <text evidence="2 12">Belongs to the amiloride-sensitive sodium channel (TC 1.A.6) family.</text>
</comment>
<proteinExistence type="inferred from homology"/>
<feature type="transmembrane region" description="Helical" evidence="13">
    <location>
        <begin position="126"/>
        <end position="152"/>
    </location>
</feature>
<keyword evidence="8 12" id="KW-0406">Ion transport</keyword>
<evidence type="ECO:0000256" key="13">
    <source>
        <dbReference type="SAM" id="Phobius"/>
    </source>
</evidence>
<gene>
    <name evidence="14" type="ORF">ACAOBT_LOCUS7156</name>
</gene>
<accession>A0A9P0K5T9</accession>
<evidence type="ECO:0000256" key="11">
    <source>
        <dbReference type="ARBA" id="ARBA00023303"/>
    </source>
</evidence>
<evidence type="ECO:0000313" key="15">
    <source>
        <dbReference type="Proteomes" id="UP001152888"/>
    </source>
</evidence>
<evidence type="ECO:0000256" key="2">
    <source>
        <dbReference type="ARBA" id="ARBA00007193"/>
    </source>
</evidence>
<evidence type="ECO:0000256" key="9">
    <source>
        <dbReference type="ARBA" id="ARBA00023136"/>
    </source>
</evidence>
<evidence type="ECO:0000256" key="8">
    <source>
        <dbReference type="ARBA" id="ARBA00023065"/>
    </source>
</evidence>
<evidence type="ECO:0000256" key="12">
    <source>
        <dbReference type="RuleBase" id="RU000679"/>
    </source>
</evidence>
<keyword evidence="10 12" id="KW-0739">Sodium transport</keyword>
<dbReference type="Pfam" id="PF00858">
    <property type="entry name" value="ASC"/>
    <property type="match status" value="1"/>
</dbReference>
<keyword evidence="6 13" id="KW-1133">Transmembrane helix</keyword>
<dbReference type="GO" id="GO:0005886">
    <property type="term" value="C:plasma membrane"/>
    <property type="evidence" value="ECO:0007669"/>
    <property type="project" value="TreeGrafter"/>
</dbReference>
<comment type="subcellular location">
    <subcellularLocation>
        <location evidence="1">Membrane</location>
        <topology evidence="1">Multi-pass membrane protein</topology>
    </subcellularLocation>
</comment>
<name>A0A9P0K5T9_ACAOB</name>
<evidence type="ECO:0000256" key="5">
    <source>
        <dbReference type="ARBA" id="ARBA00022692"/>
    </source>
</evidence>
<evidence type="ECO:0000256" key="6">
    <source>
        <dbReference type="ARBA" id="ARBA00022989"/>
    </source>
</evidence>
<dbReference type="PANTHER" id="PTHR11690">
    <property type="entry name" value="AMILORIDE-SENSITIVE SODIUM CHANNEL-RELATED"/>
    <property type="match status" value="1"/>
</dbReference>
<reference evidence="14" key="1">
    <citation type="submission" date="2022-03" db="EMBL/GenBank/DDBJ databases">
        <authorList>
            <person name="Sayadi A."/>
        </authorList>
    </citation>
    <scope>NUCLEOTIDE SEQUENCE</scope>
</reference>
<evidence type="ECO:0000256" key="1">
    <source>
        <dbReference type="ARBA" id="ARBA00004141"/>
    </source>
</evidence>
<organism evidence="14 15">
    <name type="scientific">Acanthoscelides obtectus</name>
    <name type="common">Bean weevil</name>
    <name type="synonym">Bruchus obtectus</name>
    <dbReference type="NCBI Taxonomy" id="200917"/>
    <lineage>
        <taxon>Eukaryota</taxon>
        <taxon>Metazoa</taxon>
        <taxon>Ecdysozoa</taxon>
        <taxon>Arthropoda</taxon>
        <taxon>Hexapoda</taxon>
        <taxon>Insecta</taxon>
        <taxon>Pterygota</taxon>
        <taxon>Neoptera</taxon>
        <taxon>Endopterygota</taxon>
        <taxon>Coleoptera</taxon>
        <taxon>Polyphaga</taxon>
        <taxon>Cucujiformia</taxon>
        <taxon>Chrysomeloidea</taxon>
        <taxon>Chrysomelidae</taxon>
        <taxon>Bruchinae</taxon>
        <taxon>Bruchini</taxon>
        <taxon>Acanthoscelides</taxon>
    </lineage>
</organism>
<evidence type="ECO:0000256" key="4">
    <source>
        <dbReference type="ARBA" id="ARBA00022461"/>
    </source>
</evidence>
<dbReference type="EMBL" id="CAKOFQ010006740">
    <property type="protein sequence ID" value="CAH1966974.1"/>
    <property type="molecule type" value="Genomic_DNA"/>
</dbReference>
<dbReference type="Proteomes" id="UP001152888">
    <property type="component" value="Unassembled WGS sequence"/>
</dbReference>
<keyword evidence="11 12" id="KW-0407">Ion channel</keyword>
<keyword evidence="9 13" id="KW-0472">Membrane</keyword>
<sequence length="181" mass="20433">MAALSEHHWCSRHEEGTKICSSGSQVCMFDAQNELLSREVEAGISNVDTLTHERTTSDCDCLPACTSLVYNAETSQADFNWQKLFQGFRANFSEFPGVQFTRVTLFFKEQQFITSERNELFGQTDFLANCGGILGLFTGFSVLSLVEILYFLTLRLMCNVKMFGRRNWSGPVANGDIQHNE</sequence>
<dbReference type="GO" id="GO:0015280">
    <property type="term" value="F:ligand-gated sodium channel activity"/>
    <property type="evidence" value="ECO:0007669"/>
    <property type="project" value="TreeGrafter"/>
</dbReference>
<keyword evidence="5 12" id="KW-0812">Transmembrane</keyword>
<dbReference type="AlphaFoldDB" id="A0A9P0K5T9"/>
<dbReference type="OrthoDB" id="6021021at2759"/>
<dbReference type="InterPro" id="IPR001873">
    <property type="entry name" value="ENaC"/>
</dbReference>
<evidence type="ECO:0000313" key="14">
    <source>
        <dbReference type="EMBL" id="CAH1966974.1"/>
    </source>
</evidence>
<evidence type="ECO:0000256" key="7">
    <source>
        <dbReference type="ARBA" id="ARBA00023053"/>
    </source>
</evidence>
<protein>
    <submittedName>
        <fullName evidence="14">Uncharacterized protein</fullName>
    </submittedName>
</protein>
<evidence type="ECO:0000256" key="3">
    <source>
        <dbReference type="ARBA" id="ARBA00022448"/>
    </source>
</evidence>
<dbReference type="Gene3D" id="1.10.287.770">
    <property type="entry name" value="YojJ-like"/>
    <property type="match status" value="1"/>
</dbReference>
<keyword evidence="15" id="KW-1185">Reference proteome</keyword>